<feature type="region of interest" description="Disordered" evidence="1">
    <location>
        <begin position="997"/>
        <end position="1053"/>
    </location>
</feature>
<proteinExistence type="predicted"/>
<accession>A0AAW1Z4Q7</accession>
<feature type="region of interest" description="Disordered" evidence="1">
    <location>
        <begin position="876"/>
        <end position="898"/>
    </location>
</feature>
<dbReference type="PANTHER" id="PTHR15319:SF1">
    <property type="entry name" value="TATA BOX-BINDING PROTEIN-ASSOCIATED FACTOR RNA POLYMERASE I SUBUNIT C"/>
    <property type="match status" value="1"/>
</dbReference>
<evidence type="ECO:0000313" key="5">
    <source>
        <dbReference type="Proteomes" id="UP001479290"/>
    </source>
</evidence>
<keyword evidence="5" id="KW-1185">Reference proteome</keyword>
<feature type="compositionally biased region" description="Polar residues" evidence="1">
    <location>
        <begin position="689"/>
        <end position="702"/>
    </location>
</feature>
<feature type="compositionally biased region" description="Polar residues" evidence="1">
    <location>
        <begin position="969"/>
        <end position="981"/>
    </location>
</feature>
<name>A0AAW1Z4Q7_CULAL</name>
<dbReference type="InterPro" id="IPR038801">
    <property type="entry name" value="TAF1C"/>
</dbReference>
<dbReference type="Pfam" id="PF20642">
    <property type="entry name" value="TAF1C_HB"/>
    <property type="match status" value="2"/>
</dbReference>
<evidence type="ECO:0000259" key="3">
    <source>
        <dbReference type="Pfam" id="PF20642"/>
    </source>
</evidence>
<feature type="compositionally biased region" description="Polar residues" evidence="1">
    <location>
        <begin position="563"/>
        <end position="575"/>
    </location>
</feature>
<dbReference type="AlphaFoldDB" id="A0AAW1Z4Q7"/>
<dbReference type="GO" id="GO:0001650">
    <property type="term" value="C:fibrillar center"/>
    <property type="evidence" value="ECO:0007669"/>
    <property type="project" value="TreeGrafter"/>
</dbReference>
<organism evidence="4 5">
    <name type="scientific">Culter alburnus</name>
    <name type="common">Topmouth culter</name>
    <dbReference type="NCBI Taxonomy" id="194366"/>
    <lineage>
        <taxon>Eukaryota</taxon>
        <taxon>Metazoa</taxon>
        <taxon>Chordata</taxon>
        <taxon>Craniata</taxon>
        <taxon>Vertebrata</taxon>
        <taxon>Euteleostomi</taxon>
        <taxon>Actinopterygii</taxon>
        <taxon>Neopterygii</taxon>
        <taxon>Teleostei</taxon>
        <taxon>Ostariophysi</taxon>
        <taxon>Cypriniformes</taxon>
        <taxon>Xenocyprididae</taxon>
        <taxon>Xenocypridinae</taxon>
        <taxon>Culter</taxon>
    </lineage>
</organism>
<feature type="compositionally biased region" description="Polar residues" evidence="1">
    <location>
        <begin position="940"/>
        <end position="960"/>
    </location>
</feature>
<feature type="region of interest" description="Disordered" evidence="1">
    <location>
        <begin position="670"/>
        <end position="708"/>
    </location>
</feature>
<evidence type="ECO:0000259" key="2">
    <source>
        <dbReference type="Pfam" id="PF20641"/>
    </source>
</evidence>
<gene>
    <name evidence="4" type="ORF">ABG768_014935</name>
</gene>
<feature type="compositionally biased region" description="Polar residues" evidence="1">
    <location>
        <begin position="631"/>
        <end position="649"/>
    </location>
</feature>
<dbReference type="Pfam" id="PF20641">
    <property type="entry name" value="TAF1C_beta-prop"/>
    <property type="match status" value="1"/>
</dbReference>
<dbReference type="GO" id="GO:0001164">
    <property type="term" value="F:RNA polymerase I core promoter sequence-specific DNA binding"/>
    <property type="evidence" value="ECO:0007669"/>
    <property type="project" value="TreeGrafter"/>
</dbReference>
<feature type="compositionally biased region" description="Low complexity" evidence="1">
    <location>
        <begin position="1027"/>
        <end position="1043"/>
    </location>
</feature>
<comment type="caution">
    <text evidence="4">The sequence shown here is derived from an EMBL/GenBank/DDBJ whole genome shotgun (WGS) entry which is preliminary data.</text>
</comment>
<protein>
    <recommendedName>
        <fullName evidence="6">TATA box-binding protein-associated factor RNA polymerase I subunit C</fullName>
    </recommendedName>
</protein>
<feature type="compositionally biased region" description="Polar residues" evidence="1">
    <location>
        <begin position="997"/>
        <end position="1026"/>
    </location>
</feature>
<sequence>MDNKFPHQLFPHLYFDGPPDVQTKHNYGGWGSYERVLAVGAGLCDAEQSSTHPEFESQHTVSGEEWVPVRPAVTPLMPAFKGAKVTSVDLPDPMDFPEHMHYFYQHYCMDAFSTMGHLLYDNFSFRNKRGFMPMKWSRNFIKGLSYKRCEYGHYLKRIRRLHYLLRDIVSDVPPSLLSSLLYEELSSQREQKEFSSDSTGGALGYVPLYENGGCLVYPGGVRMDKLFFHSVVQQSNDDKPPSFVMKPEPFEFSLNGTIRQLSVGNMEDQGNVAVRSDYFCSVWVLGIKRRPLLVDVIQAKDRFTCVTVSPHLPNELLVVNEWGAAYLWDAYKGLQKFREEHSNLYFNAKSPWRWCEFSCHPRVMIYADRTGAELTDIRSDNCSYTLFRIGKTPGCLSGERVLLSKYLGKNNANHHLINTQFSTYLMDERVPSVPMLKWNHMMESPPVFACGLPAQTPSQTSKLLLGSQRSQEIVLLQYKGGREQACQTQGPIQRLFSPKESLRHLDLQLPHKKRLAEERLSVAITGFTAIQKKDYLSVFQLTDTGDVFFQTLKLHKDQTTTNKDIPEQAVQSCANSDSQSSQSDSEIEGCQRAETRDGFFQTSNLLPNQTQTNKDVPKQAVSVERTVETGESLNFQSHANSGGQSSQSDSETEGRQTLLGNLIINDNVDKDHLNASDTNKDISKDPLSRSVTNNPTCSTRPSTPKKDPDLQVAWNKWFAPIFKKASKKKHSHFRQIITDDLKGLKGKMRYNLIEDRSARLRRDLQEVMRKKELLSHGVTYLPHLDVMPVPEPVDTNNWGDDLSQRLAAAWEGDWNQWWEEKLGLNREKKIAALRRKRQRAKMARARRRMSLSGSFDTSISYQESVLGWSSAASQFQSSDDETLQKSQDMDMEEWRSRPEIQKKSPVILRRFLNDQFTVEEPIRSSPQSPQRRCDEDLLTSLSKSPSSFQVERPVSGTSSVAEGMDSGPRSASPTSTRTPISQLKRRKESFLNSIPTSQTFTQNSAPDDGFSLSQVHLSTPTPSCRISLSSQRLSQFKSSSQASKTKKKSRMGF</sequence>
<dbReference type="EMBL" id="JAWDJR010000021">
    <property type="protein sequence ID" value="KAK9955027.1"/>
    <property type="molecule type" value="Genomic_DNA"/>
</dbReference>
<feature type="compositionally biased region" description="Basic residues" evidence="1">
    <location>
        <begin position="1044"/>
        <end position="1053"/>
    </location>
</feature>
<feature type="region of interest" description="Disordered" evidence="1">
    <location>
        <begin position="940"/>
        <end position="985"/>
    </location>
</feature>
<feature type="domain" description="TAF1C beta-propeller" evidence="2">
    <location>
        <begin position="272"/>
        <end position="408"/>
    </location>
</feature>
<dbReference type="InterPro" id="IPR049090">
    <property type="entry name" value="TAF1C_HB"/>
</dbReference>
<dbReference type="Proteomes" id="UP001479290">
    <property type="component" value="Unassembled WGS sequence"/>
</dbReference>
<dbReference type="PANTHER" id="PTHR15319">
    <property type="entry name" value="TATA BOX-BINDING PROTEIN ASSOCIATED FACTOR RNA POLYMERASE I SUBUNIT C"/>
    <property type="match status" value="1"/>
</dbReference>
<evidence type="ECO:0000313" key="4">
    <source>
        <dbReference type="EMBL" id="KAK9955027.1"/>
    </source>
</evidence>
<feature type="domain" description="TAF1C helical bundle" evidence="3">
    <location>
        <begin position="681"/>
        <end position="858"/>
    </location>
</feature>
<dbReference type="InterPro" id="IPR049087">
    <property type="entry name" value="TAF1C_beta-prop"/>
</dbReference>
<reference evidence="4 5" key="1">
    <citation type="submission" date="2024-05" db="EMBL/GenBank/DDBJ databases">
        <title>A high-quality chromosomal-level genome assembly of Topmouth culter (Culter alburnus).</title>
        <authorList>
            <person name="Zhao H."/>
        </authorList>
    </citation>
    <scope>NUCLEOTIDE SEQUENCE [LARGE SCALE GENOMIC DNA]</scope>
    <source>
        <strain evidence="4">CATC2023</strain>
        <tissue evidence="4">Muscle</tissue>
    </source>
</reference>
<feature type="compositionally biased region" description="Basic and acidic residues" evidence="1">
    <location>
        <begin position="670"/>
        <end position="687"/>
    </location>
</feature>
<feature type="region of interest" description="Disordered" evidence="1">
    <location>
        <begin position="563"/>
        <end position="590"/>
    </location>
</feature>
<evidence type="ECO:0008006" key="6">
    <source>
        <dbReference type="Google" id="ProtNLM"/>
    </source>
</evidence>
<feature type="domain" description="TAF1C helical bundle" evidence="3">
    <location>
        <begin position="517"/>
        <end position="584"/>
    </location>
</feature>
<evidence type="ECO:0000256" key="1">
    <source>
        <dbReference type="SAM" id="MobiDB-lite"/>
    </source>
</evidence>
<feature type="region of interest" description="Disordered" evidence="1">
    <location>
        <begin position="631"/>
        <end position="654"/>
    </location>
</feature>